<dbReference type="AlphaFoldDB" id="A0A7C6AEJ8"/>
<comment type="caution">
    <text evidence="1">The sequence shown here is derived from an EMBL/GenBank/DDBJ whole genome shotgun (WGS) entry which is preliminary data.</text>
</comment>
<reference evidence="1" key="1">
    <citation type="journal article" date="2020" name="mSystems">
        <title>Genome- and Community-Level Interaction Insights into Carbon Utilization and Element Cycling Functions of Hydrothermarchaeota in Hydrothermal Sediment.</title>
        <authorList>
            <person name="Zhou Z."/>
            <person name="Liu Y."/>
            <person name="Xu W."/>
            <person name="Pan J."/>
            <person name="Luo Z.H."/>
            <person name="Li M."/>
        </authorList>
    </citation>
    <scope>NUCLEOTIDE SEQUENCE [LARGE SCALE GENOMIC DNA]</scope>
    <source>
        <strain evidence="1">SpSt-783</strain>
    </source>
</reference>
<dbReference type="SUPFAM" id="SSF50969">
    <property type="entry name" value="YVTN repeat-like/Quinoprotein amine dehydrogenase"/>
    <property type="match status" value="1"/>
</dbReference>
<proteinExistence type="predicted"/>
<gene>
    <name evidence="1" type="ORF">ENV70_00745</name>
</gene>
<evidence type="ECO:0000313" key="1">
    <source>
        <dbReference type="EMBL" id="HHS62131.1"/>
    </source>
</evidence>
<organism evidence="1">
    <name type="scientific">candidate division WOR-3 bacterium</name>
    <dbReference type="NCBI Taxonomy" id="2052148"/>
    <lineage>
        <taxon>Bacteria</taxon>
        <taxon>Bacteria division WOR-3</taxon>
    </lineage>
</organism>
<sequence length="493" mass="57732">MNKKNYAIILFFFCFNLYAVEIIPKNIFLDHYEIIPPLGRVKSISTSLNKIFAISDNYLLIFDKNTLELLRATHFNQEVTLVAYDPFYDELWIPSMNSILRYNINLGSIREYQFNSYVMGIGLTQDKVYILSEKKYSLDRVSGKFGIVSEFPEDTIWHRVFDKKLLNNYRFLAPFFYQDDLNETNEPSHQYEITALYNDGIYLYVGTNKYGILRYNTISLKKDRIIYGPLTTYNLKLKKFGSKYYFISDAGISSLSVVDRNEWGYFRLSKKSGDFLFIGNEYIISFGSQLTRVSGVVSTPIAQFQHSILTLNFDETNIYIGTDNGMYKILKETREPIEFGPDRYPVYVIYPTDEQLFVGGEFATYRFDRKLNQWFQIIPWGTKDICEAKSCFYFLTNNNQLVKYKPFEDSIITENEKIAIVLPYFNIYDIDSDGKTLYCATGSGINYLDPETELYNPIYNLPRIKYNYVAIVEEDIIAVSDDCIYRLPIKYRD</sequence>
<dbReference type="InterPro" id="IPR011044">
    <property type="entry name" value="Quino_amine_DH_bsu"/>
</dbReference>
<name>A0A7C6AEJ8_UNCW3</name>
<accession>A0A7C6AEJ8</accession>
<dbReference type="InterPro" id="IPR015943">
    <property type="entry name" value="WD40/YVTN_repeat-like_dom_sf"/>
</dbReference>
<evidence type="ECO:0008006" key="2">
    <source>
        <dbReference type="Google" id="ProtNLM"/>
    </source>
</evidence>
<protein>
    <recommendedName>
        <fullName evidence="2">WD40 repeat domain-containing protein</fullName>
    </recommendedName>
</protein>
<dbReference type="Gene3D" id="2.130.10.10">
    <property type="entry name" value="YVTN repeat-like/Quinoprotein amine dehydrogenase"/>
    <property type="match status" value="1"/>
</dbReference>
<dbReference type="EMBL" id="DTHJ01000014">
    <property type="protein sequence ID" value="HHS62131.1"/>
    <property type="molecule type" value="Genomic_DNA"/>
</dbReference>